<reference evidence="2 3" key="1">
    <citation type="submission" date="2023-08" db="EMBL/GenBank/DDBJ databases">
        <title>Functional and genomic diversity of the sorghum phyllosphere microbiome.</title>
        <authorList>
            <person name="Shade A."/>
        </authorList>
    </citation>
    <scope>NUCLEOTIDE SEQUENCE [LARGE SCALE GENOMIC DNA]</scope>
    <source>
        <strain evidence="2 3">SORGH_AS_0335</strain>
    </source>
</reference>
<keyword evidence="3" id="KW-1185">Reference proteome</keyword>
<gene>
    <name evidence="2" type="ORF">QE399_000416</name>
</gene>
<evidence type="ECO:0000313" key="3">
    <source>
        <dbReference type="Proteomes" id="UP001267710"/>
    </source>
</evidence>
<accession>A0ABU1I690</accession>
<evidence type="ECO:0000313" key="2">
    <source>
        <dbReference type="EMBL" id="MDR6212727.1"/>
    </source>
</evidence>
<comment type="caution">
    <text evidence="2">The sequence shown here is derived from an EMBL/GenBank/DDBJ whole genome shotgun (WGS) entry which is preliminary data.</text>
</comment>
<evidence type="ECO:0008006" key="4">
    <source>
        <dbReference type="Google" id="ProtNLM"/>
    </source>
</evidence>
<sequence>MSFPAVFRLACAGVLALAGTLPAFADSFVSSASSAGSASSGSVSDSLKGSSNSSHDAVADADYRITDVAAAPDRPGFVRVALQPPAGDPVLLELPEAVFAPQQLAVGDTVRAERRVYGVQFARGDTGEAFFLVLADDWHGGLAPRPVGRS</sequence>
<organism evidence="2 3">
    <name type="scientific">Paracidovorax wautersii</name>
    <dbReference type="NCBI Taxonomy" id="1177982"/>
    <lineage>
        <taxon>Bacteria</taxon>
        <taxon>Pseudomonadati</taxon>
        <taxon>Pseudomonadota</taxon>
        <taxon>Betaproteobacteria</taxon>
        <taxon>Burkholderiales</taxon>
        <taxon>Comamonadaceae</taxon>
        <taxon>Paracidovorax</taxon>
    </lineage>
</organism>
<evidence type="ECO:0000256" key="1">
    <source>
        <dbReference type="SAM" id="SignalP"/>
    </source>
</evidence>
<name>A0ABU1I690_9BURK</name>
<feature type="chain" id="PRO_5047060516" description="DUF5666 domain-containing protein" evidence="1">
    <location>
        <begin position="26"/>
        <end position="150"/>
    </location>
</feature>
<feature type="signal peptide" evidence="1">
    <location>
        <begin position="1"/>
        <end position="25"/>
    </location>
</feature>
<keyword evidence="1" id="KW-0732">Signal</keyword>
<dbReference type="RefSeq" id="WP_309825692.1">
    <property type="nucleotide sequence ID" value="NZ_JAVIZX010000001.1"/>
</dbReference>
<proteinExistence type="predicted"/>
<dbReference type="Proteomes" id="UP001267710">
    <property type="component" value="Unassembled WGS sequence"/>
</dbReference>
<dbReference type="EMBL" id="JAVIZX010000001">
    <property type="protein sequence ID" value="MDR6212727.1"/>
    <property type="molecule type" value="Genomic_DNA"/>
</dbReference>
<protein>
    <recommendedName>
        <fullName evidence="4">DUF5666 domain-containing protein</fullName>
    </recommendedName>
</protein>